<evidence type="ECO:0000256" key="2">
    <source>
        <dbReference type="ARBA" id="ARBA00037999"/>
    </source>
</evidence>
<dbReference type="InterPro" id="IPR015421">
    <property type="entry name" value="PyrdxlP-dep_Trfase_major"/>
</dbReference>
<evidence type="ECO:0000313" key="4">
    <source>
        <dbReference type="EMBL" id="MFC4874911.1"/>
    </source>
</evidence>
<proteinExistence type="inferred from homology"/>
<dbReference type="InterPro" id="IPR015422">
    <property type="entry name" value="PyrdxlP-dep_Trfase_small"/>
</dbReference>
<dbReference type="InterPro" id="IPR015424">
    <property type="entry name" value="PyrdxlP-dep_Trfase"/>
</dbReference>
<evidence type="ECO:0000313" key="5">
    <source>
        <dbReference type="Proteomes" id="UP001595818"/>
    </source>
</evidence>
<dbReference type="PANTHER" id="PTHR30244">
    <property type="entry name" value="TRANSAMINASE"/>
    <property type="match status" value="1"/>
</dbReference>
<dbReference type="Gene3D" id="3.90.1150.10">
    <property type="entry name" value="Aspartate Aminotransferase, domain 1"/>
    <property type="match status" value="1"/>
</dbReference>
<keyword evidence="1 3" id="KW-0663">Pyridoxal phosphate</keyword>
<dbReference type="GO" id="GO:0008483">
    <property type="term" value="F:transaminase activity"/>
    <property type="evidence" value="ECO:0007669"/>
    <property type="project" value="UniProtKB-KW"/>
</dbReference>
<dbReference type="RefSeq" id="WP_377069220.1">
    <property type="nucleotide sequence ID" value="NZ_JBHSJJ010000024.1"/>
</dbReference>
<keyword evidence="5" id="KW-1185">Reference proteome</keyword>
<evidence type="ECO:0000256" key="3">
    <source>
        <dbReference type="RuleBase" id="RU004508"/>
    </source>
</evidence>
<dbReference type="SUPFAM" id="SSF53383">
    <property type="entry name" value="PLP-dependent transferases"/>
    <property type="match status" value="1"/>
</dbReference>
<comment type="similarity">
    <text evidence="2 3">Belongs to the DegT/DnrJ/EryC1 family.</text>
</comment>
<accession>A0ABV9T8V9</accession>
<dbReference type="Proteomes" id="UP001595818">
    <property type="component" value="Unassembled WGS sequence"/>
</dbReference>
<comment type="caution">
    <text evidence="4">The sequence shown here is derived from an EMBL/GenBank/DDBJ whole genome shotgun (WGS) entry which is preliminary data.</text>
</comment>
<keyword evidence="4" id="KW-0808">Transferase</keyword>
<dbReference type="PIRSF" id="PIRSF000390">
    <property type="entry name" value="PLP_StrS"/>
    <property type="match status" value="1"/>
</dbReference>
<dbReference type="InterPro" id="IPR000653">
    <property type="entry name" value="DegT/StrS_aminotransferase"/>
</dbReference>
<dbReference type="CDD" id="cd00616">
    <property type="entry name" value="AHBA_syn"/>
    <property type="match status" value="1"/>
</dbReference>
<gene>
    <name evidence="4" type="ORF">ACFPFU_24620</name>
</gene>
<protein>
    <submittedName>
        <fullName evidence="4">DegT/DnrJ/EryC1/StrS family aminotransferase</fullName>
    </submittedName>
</protein>
<dbReference type="Pfam" id="PF01041">
    <property type="entry name" value="DegT_DnrJ_EryC1"/>
    <property type="match status" value="1"/>
</dbReference>
<dbReference type="PANTHER" id="PTHR30244:SF36">
    <property type="entry name" value="3-OXO-GLUCOSE-6-PHOSPHATE:GLUTAMATE AMINOTRANSFERASE"/>
    <property type="match status" value="1"/>
</dbReference>
<dbReference type="EMBL" id="JBHSJJ010000024">
    <property type="protein sequence ID" value="MFC4874911.1"/>
    <property type="molecule type" value="Genomic_DNA"/>
</dbReference>
<reference evidence="5" key="1">
    <citation type="journal article" date="2019" name="Int. J. Syst. Evol. Microbiol.">
        <title>The Global Catalogue of Microorganisms (GCM) 10K type strain sequencing project: providing services to taxonomists for standard genome sequencing and annotation.</title>
        <authorList>
            <consortium name="The Broad Institute Genomics Platform"/>
            <consortium name="The Broad Institute Genome Sequencing Center for Infectious Disease"/>
            <person name="Wu L."/>
            <person name="Ma J."/>
        </authorList>
    </citation>
    <scope>NUCLEOTIDE SEQUENCE [LARGE SCALE GENOMIC DNA]</scope>
    <source>
        <strain evidence="5">CGMCC 4.7466</strain>
    </source>
</reference>
<organism evidence="4 5">
    <name type="scientific">Negadavirga shengliensis</name>
    <dbReference type="NCBI Taxonomy" id="1389218"/>
    <lineage>
        <taxon>Bacteria</taxon>
        <taxon>Pseudomonadati</taxon>
        <taxon>Bacteroidota</taxon>
        <taxon>Cytophagia</taxon>
        <taxon>Cytophagales</taxon>
        <taxon>Cyclobacteriaceae</taxon>
        <taxon>Negadavirga</taxon>
    </lineage>
</organism>
<name>A0ABV9T8V9_9BACT</name>
<dbReference type="Gene3D" id="3.40.640.10">
    <property type="entry name" value="Type I PLP-dependent aspartate aminotransferase-like (Major domain)"/>
    <property type="match status" value="1"/>
</dbReference>
<evidence type="ECO:0000256" key="1">
    <source>
        <dbReference type="ARBA" id="ARBA00022898"/>
    </source>
</evidence>
<keyword evidence="4" id="KW-0032">Aminotransferase</keyword>
<sequence length="367" mass="41057">MIKFLDLKSINDSFEPQLTSTIQRVLARGWYLGGEEKDGFEREYAKYTGTKYCISTGNGLDALLLILRAYVTMGEIKEGAEVILPANTFIASLLAVSECGLKPVPIDPCPETFIITAAEIEKKINDHTGAIMLVHLYGRNSYDTNIAQLAKKYGLKIIEDNAQSAGCCYNGKRTGSLGDAAGHSFYPAKNLGALGDAGAVTTCDPQLAEIIRAMANYGGRKKYSYPYKGINSRMDEIQAAVLRLKLNRLDRDNAKRRALALRYRDRITSERFSPPLFPANPEEHVWHLFTIQCKQRDRLRSHLLKKGIQTQIHYPIPPHQQGAYSGLVNYPLPITEQIHREILSLPLHPLLPESQIIQIADALDDFR</sequence>